<evidence type="ECO:0000256" key="1">
    <source>
        <dbReference type="SAM" id="MobiDB-lite"/>
    </source>
</evidence>
<protein>
    <submittedName>
        <fullName evidence="2">Uncharacterized protein</fullName>
    </submittedName>
</protein>
<organism evidence="2 3">
    <name type="scientific">Carpinus fangiana</name>
    <dbReference type="NCBI Taxonomy" id="176857"/>
    <lineage>
        <taxon>Eukaryota</taxon>
        <taxon>Viridiplantae</taxon>
        <taxon>Streptophyta</taxon>
        <taxon>Embryophyta</taxon>
        <taxon>Tracheophyta</taxon>
        <taxon>Spermatophyta</taxon>
        <taxon>Magnoliopsida</taxon>
        <taxon>eudicotyledons</taxon>
        <taxon>Gunneridae</taxon>
        <taxon>Pentapetalae</taxon>
        <taxon>rosids</taxon>
        <taxon>fabids</taxon>
        <taxon>Fagales</taxon>
        <taxon>Betulaceae</taxon>
        <taxon>Carpinus</taxon>
    </lineage>
</organism>
<reference evidence="2 3" key="1">
    <citation type="submission" date="2019-06" db="EMBL/GenBank/DDBJ databases">
        <title>A chromosomal-level reference genome of Carpinus fangiana (Coryloideae, Betulaceae).</title>
        <authorList>
            <person name="Yang X."/>
            <person name="Wang Z."/>
            <person name="Zhang L."/>
            <person name="Hao G."/>
            <person name="Liu J."/>
            <person name="Yang Y."/>
        </authorList>
    </citation>
    <scope>NUCLEOTIDE SEQUENCE [LARGE SCALE GENOMIC DNA]</scope>
    <source>
        <strain evidence="2">Cfa_2016G</strain>
        <tissue evidence="2">Leaf</tissue>
    </source>
</reference>
<accession>A0A5N6QNJ3</accession>
<evidence type="ECO:0000313" key="2">
    <source>
        <dbReference type="EMBL" id="KAE8008584.1"/>
    </source>
</evidence>
<dbReference type="Proteomes" id="UP000327013">
    <property type="component" value="Chromosome 2"/>
</dbReference>
<evidence type="ECO:0000313" key="3">
    <source>
        <dbReference type="Proteomes" id="UP000327013"/>
    </source>
</evidence>
<dbReference type="AlphaFoldDB" id="A0A5N6QNJ3"/>
<keyword evidence="3" id="KW-1185">Reference proteome</keyword>
<name>A0A5N6QNJ3_9ROSI</name>
<proteinExistence type="predicted"/>
<dbReference type="EMBL" id="CM017322">
    <property type="protein sequence ID" value="KAE8008584.1"/>
    <property type="molecule type" value="Genomic_DNA"/>
</dbReference>
<feature type="region of interest" description="Disordered" evidence="1">
    <location>
        <begin position="195"/>
        <end position="227"/>
    </location>
</feature>
<gene>
    <name evidence="2" type="ORF">FH972_005081</name>
</gene>
<sequence length="364" mass="38955">MWIPKLGSSQLFQIILTQIVRVKYAIRRKKAQKRYEKSSLKKKNFVRSEKFIKINTYKQVAPVSLKNQAAAKVSVHCEEAPSKVLCQPGSASGSGDSGDAFCGGDGQAGILRGAKPKGREWMKRIRGEVDAGLQRLERLIKDVDFSGPGQGRMGKEWAFRPKRTLEPRGKRMFIPKAPGVGLGLGPIIGKEPQGVGCPKEKKLVHGPGLEAGSSGLPRGPHDAGNSKNMEKGVGLEVGSIGLDAGAGKEPIQLSPVKEGKEFGLLTPASLRFGKRAAVTEPIKYLVYQRSRVRFPKPKQTEAVVCSTGKPSGQSASKGMLGVISSVSLVRLVFEGDEMEPCELGEASSSAGTLAATIISEEIVP</sequence>